<keyword evidence="6" id="KW-1185">Reference proteome</keyword>
<keyword evidence="2" id="KW-0808">Transferase</keyword>
<dbReference type="CDD" id="cd03354">
    <property type="entry name" value="LbH_SAT"/>
    <property type="match status" value="1"/>
</dbReference>
<evidence type="ECO:0000256" key="1">
    <source>
        <dbReference type="ARBA" id="ARBA00007274"/>
    </source>
</evidence>
<dbReference type="InterPro" id="IPR045304">
    <property type="entry name" value="LbH_SAT"/>
</dbReference>
<organism evidence="5 6">
    <name type="scientific">Enterobacter soli</name>
    <dbReference type="NCBI Taxonomy" id="885040"/>
    <lineage>
        <taxon>Bacteria</taxon>
        <taxon>Pseudomonadati</taxon>
        <taxon>Pseudomonadota</taxon>
        <taxon>Gammaproteobacteria</taxon>
        <taxon>Enterobacterales</taxon>
        <taxon>Enterobacteriaceae</taxon>
        <taxon>Enterobacter</taxon>
    </lineage>
</organism>
<name>A0AAW8HGL6_9ENTR</name>
<dbReference type="InterPro" id="IPR011004">
    <property type="entry name" value="Trimer_LpxA-like_sf"/>
</dbReference>
<dbReference type="SUPFAM" id="SSF51161">
    <property type="entry name" value="Trimeric LpxA-like enzymes"/>
    <property type="match status" value="1"/>
</dbReference>
<dbReference type="Pfam" id="PF00132">
    <property type="entry name" value="Hexapep"/>
    <property type="match status" value="1"/>
</dbReference>
<dbReference type="RefSeq" id="WP_306684714.1">
    <property type="nucleotide sequence ID" value="NZ_JAVDKR010000017.1"/>
</dbReference>
<dbReference type="PROSITE" id="PS00101">
    <property type="entry name" value="HEXAPEP_TRANSFERASES"/>
    <property type="match status" value="1"/>
</dbReference>
<dbReference type="Gene3D" id="2.160.10.10">
    <property type="entry name" value="Hexapeptide repeat proteins"/>
    <property type="match status" value="1"/>
</dbReference>
<dbReference type="AlphaFoldDB" id="A0AAW8HGL6"/>
<keyword evidence="3" id="KW-0677">Repeat</keyword>
<gene>
    <name evidence="5" type="ORF">RBJ67_23425</name>
</gene>
<comment type="caution">
    <text evidence="5">The sequence shown here is derived from an EMBL/GenBank/DDBJ whole genome shotgun (WGS) entry which is preliminary data.</text>
</comment>
<dbReference type="EMBL" id="JAVDKS010000014">
    <property type="protein sequence ID" value="MDQ2259084.1"/>
    <property type="molecule type" value="Genomic_DNA"/>
</dbReference>
<reference evidence="5 6" key="1">
    <citation type="submission" date="2023-08" db="EMBL/GenBank/DDBJ databases">
        <authorList>
            <person name="Dale J."/>
        </authorList>
    </citation>
    <scope>NUCLEOTIDE SEQUENCE [LARGE SCALE GENOMIC DNA]</scope>
    <source>
        <strain evidence="5 6">2023EL-00788</strain>
    </source>
</reference>
<dbReference type="InterPro" id="IPR018357">
    <property type="entry name" value="Hexapep_transf_CS"/>
</dbReference>
<evidence type="ECO:0000256" key="3">
    <source>
        <dbReference type="ARBA" id="ARBA00022737"/>
    </source>
</evidence>
<dbReference type="PANTHER" id="PTHR42811">
    <property type="entry name" value="SERINE ACETYLTRANSFERASE"/>
    <property type="match status" value="1"/>
</dbReference>
<dbReference type="InterPro" id="IPR001451">
    <property type="entry name" value="Hexapep"/>
</dbReference>
<accession>A0AAW8HGL6</accession>
<dbReference type="GO" id="GO:0016747">
    <property type="term" value="F:acyltransferase activity, transferring groups other than amino-acyl groups"/>
    <property type="evidence" value="ECO:0007669"/>
    <property type="project" value="UniProtKB-ARBA"/>
</dbReference>
<evidence type="ECO:0000256" key="2">
    <source>
        <dbReference type="ARBA" id="ARBA00022679"/>
    </source>
</evidence>
<proteinExistence type="inferred from homology"/>
<evidence type="ECO:0000256" key="4">
    <source>
        <dbReference type="ARBA" id="ARBA00023315"/>
    </source>
</evidence>
<sequence length="177" mass="19952">MYKSLTECLKAEVQKGDKPFSWSRTIRRVIKCSDRRFYFWLRIWCYLYQTNKFGMKGFAKRRMRKLNRANSIDINPAARIGAGLKIVHFTGIVIRGNTVIGKNAVLRQNVTIGARNDTDEGYSVIGDNVELGANSCLIGDISIGDNVIIGAMSFINKDVPDNHVVYSPKSVTMRPCN</sequence>
<evidence type="ECO:0000313" key="6">
    <source>
        <dbReference type="Proteomes" id="UP001225042"/>
    </source>
</evidence>
<keyword evidence="4" id="KW-0012">Acyltransferase</keyword>
<comment type="similarity">
    <text evidence="1">Belongs to the transferase hexapeptide repeat family.</text>
</comment>
<evidence type="ECO:0000313" key="5">
    <source>
        <dbReference type="EMBL" id="MDQ2259084.1"/>
    </source>
</evidence>
<protein>
    <submittedName>
        <fullName evidence="5">Serine acetyltransferase</fullName>
    </submittedName>
</protein>
<dbReference type="Proteomes" id="UP001225042">
    <property type="component" value="Unassembled WGS sequence"/>
</dbReference>